<name>A0ABW7LWZ7_9PSED</name>
<dbReference type="EMBL" id="JBINXB010000005">
    <property type="protein sequence ID" value="MFH6565640.1"/>
    <property type="molecule type" value="Genomic_DNA"/>
</dbReference>
<feature type="domain" description="Carboxylesterase type B" evidence="4">
    <location>
        <begin position="9"/>
        <end position="459"/>
    </location>
</feature>
<organism evidence="5 6">
    <name type="scientific">Pseudomonas kulmbachensis</name>
    <dbReference type="NCBI Taxonomy" id="3043408"/>
    <lineage>
        <taxon>Bacteria</taxon>
        <taxon>Pseudomonadati</taxon>
        <taxon>Pseudomonadota</taxon>
        <taxon>Gammaproteobacteria</taxon>
        <taxon>Pseudomonadales</taxon>
        <taxon>Pseudomonadaceae</taxon>
        <taxon>Pseudomonas</taxon>
    </lineage>
</organism>
<comment type="similarity">
    <text evidence="1 3">Belongs to the type-B carboxylesterase/lipase family.</text>
</comment>
<keyword evidence="2 3" id="KW-0378">Hydrolase</keyword>
<dbReference type="PROSITE" id="PS00122">
    <property type="entry name" value="CARBOXYLESTERASE_B_1"/>
    <property type="match status" value="1"/>
</dbReference>
<gene>
    <name evidence="5" type="ORF">ACHMWK_06630</name>
</gene>
<dbReference type="InterPro" id="IPR002018">
    <property type="entry name" value="CarbesteraseB"/>
</dbReference>
<evidence type="ECO:0000256" key="2">
    <source>
        <dbReference type="ARBA" id="ARBA00022801"/>
    </source>
</evidence>
<dbReference type="PANTHER" id="PTHR11559">
    <property type="entry name" value="CARBOXYLESTERASE"/>
    <property type="match status" value="1"/>
</dbReference>
<dbReference type="PRINTS" id="PR00878">
    <property type="entry name" value="CHOLNESTRASE"/>
</dbReference>
<keyword evidence="6" id="KW-1185">Reference proteome</keyword>
<evidence type="ECO:0000256" key="1">
    <source>
        <dbReference type="ARBA" id="ARBA00005964"/>
    </source>
</evidence>
<proteinExistence type="inferred from homology"/>
<dbReference type="InterPro" id="IPR050309">
    <property type="entry name" value="Type-B_Carboxylest/Lipase"/>
</dbReference>
<evidence type="ECO:0000313" key="6">
    <source>
        <dbReference type="Proteomes" id="UP001609821"/>
    </source>
</evidence>
<dbReference type="Pfam" id="PF00135">
    <property type="entry name" value="COesterase"/>
    <property type="match status" value="1"/>
</dbReference>
<dbReference type="InterPro" id="IPR029058">
    <property type="entry name" value="AB_hydrolase_fold"/>
</dbReference>
<comment type="caution">
    <text evidence="5">The sequence shown here is derived from an EMBL/GenBank/DDBJ whole genome shotgun (WGS) entry which is preliminary data.</text>
</comment>
<evidence type="ECO:0000259" key="4">
    <source>
        <dbReference type="Pfam" id="PF00135"/>
    </source>
</evidence>
<dbReference type="InterPro" id="IPR000997">
    <property type="entry name" value="Cholinesterase"/>
</dbReference>
<dbReference type="RefSeq" id="WP_395246848.1">
    <property type="nucleotide sequence ID" value="NZ_JBINXB010000005.1"/>
</dbReference>
<evidence type="ECO:0000313" key="5">
    <source>
        <dbReference type="EMBL" id="MFH6565640.1"/>
    </source>
</evidence>
<protein>
    <recommendedName>
        <fullName evidence="3">Carboxylic ester hydrolase</fullName>
        <ecNumber evidence="3">3.1.1.-</ecNumber>
    </recommendedName>
</protein>
<sequence length="511" mass="55029">MNPSLQKSTASGWVRGCQDGASLAFLGIPYAAPPVREARFAAPQPVRPWAAVRDATTFGPPVPQTSLPHLKAPSAVALGDEWLTLNIWTPEVVSDTALPVMVWLHGGAFLLGTSSQPDFHGKKLAAQNNVVVVTLNFRIGVEGFALIEGAPANRGLLDVVAALQWIRQNIQAFGGDPKKVTVFGQSAGALMAAALLAMPSAKGLFRRMIIQSPPGAILTRELACNVTEYFANHLGRKPTVADLSDSDPRELAAALSPLLNDLLEQAPYWGRLAFEVTPFAPVLDGEILPMTPWQALAQGAGREVELLIGHNRDEYRLFMALGKLLGTVTEEQATEALVRHAPMPGGAQAYRKAFALASPQELFERVHSDSAFCMPALHLADAQAAGGGQVFFYELTWSSPANGGIFGACHGLDYGLVFGITSAGLPALLLGDGSNSEIETMSKFVQRLWTTFANHGDPGWEAYDPIRRLVQLIDTIPGVSPYPEERSRQIWLNHPPEAFPLLKGSPERNRS</sequence>
<evidence type="ECO:0000256" key="3">
    <source>
        <dbReference type="RuleBase" id="RU361235"/>
    </source>
</evidence>
<dbReference type="EC" id="3.1.1.-" evidence="3"/>
<accession>A0ABW7LWZ7</accession>
<dbReference type="Gene3D" id="3.40.50.1820">
    <property type="entry name" value="alpha/beta hydrolase"/>
    <property type="match status" value="1"/>
</dbReference>
<dbReference type="SUPFAM" id="SSF53474">
    <property type="entry name" value="alpha/beta-Hydrolases"/>
    <property type="match status" value="1"/>
</dbReference>
<reference evidence="5 6" key="1">
    <citation type="submission" date="2024-10" db="EMBL/GenBank/DDBJ databases">
        <title>Aeromonas and Pseudomonas from the Cagarras Archipelago, Rio de Janeiro, Brazil.</title>
        <authorList>
            <person name="Canellas A.L.B."/>
            <person name="Laport M.S."/>
        </authorList>
    </citation>
    <scope>NUCLEOTIDE SEQUENCE [LARGE SCALE GENOMIC DNA]</scope>
    <source>
        <strain evidence="5 6">CPF-4</strain>
    </source>
</reference>
<dbReference type="Proteomes" id="UP001609821">
    <property type="component" value="Unassembled WGS sequence"/>
</dbReference>
<dbReference type="InterPro" id="IPR019826">
    <property type="entry name" value="Carboxylesterase_B_AS"/>
</dbReference>